<dbReference type="Pfam" id="PF13365">
    <property type="entry name" value="Trypsin_2"/>
    <property type="match status" value="1"/>
</dbReference>
<dbReference type="Proteomes" id="UP000054422">
    <property type="component" value="Unassembled WGS sequence"/>
</dbReference>
<comment type="caution">
    <text evidence="11">The sequence shown here is derived from an EMBL/GenBank/DDBJ whole genome shotgun (WGS) entry which is preliminary data.</text>
</comment>
<reference evidence="11 12" key="1">
    <citation type="submission" date="2014-05" db="EMBL/GenBank/DDBJ databases">
        <authorList>
            <person name="Rizzardi K."/>
            <person name="Winiecka-Krusnell J."/>
            <person name="Ramliden M."/>
            <person name="Alm E."/>
            <person name="Andersson S."/>
            <person name="Byfors S."/>
        </authorList>
    </citation>
    <scope>NUCLEOTIDE SEQUENCE [LARGE SCALE GENOMIC DNA]</scope>
    <source>
        <strain evidence="11 12">LEGN</strain>
    </source>
</reference>
<keyword evidence="6" id="KW-0695">RNA-directed DNA polymerase</keyword>
<dbReference type="SUPFAM" id="SSF50494">
    <property type="entry name" value="Trypsin-like serine proteases"/>
    <property type="match status" value="1"/>
</dbReference>
<keyword evidence="7" id="KW-0051">Antiviral defense</keyword>
<organism evidence="11 12">
    <name type="scientific">Legionella norrlandica</name>
    <dbReference type="NCBI Taxonomy" id="1498499"/>
    <lineage>
        <taxon>Bacteria</taxon>
        <taxon>Pseudomonadati</taxon>
        <taxon>Pseudomonadota</taxon>
        <taxon>Gammaproteobacteria</taxon>
        <taxon>Legionellales</taxon>
        <taxon>Legionellaceae</taxon>
        <taxon>Legionella</taxon>
    </lineage>
</organism>
<evidence type="ECO:0000256" key="7">
    <source>
        <dbReference type="ARBA" id="ARBA00023118"/>
    </source>
</evidence>
<proteinExistence type="inferred from homology"/>
<name>A0A0A2T4G9_9GAMM</name>
<dbReference type="PRINTS" id="PR00866">
    <property type="entry name" value="RNADNAPOLMS"/>
</dbReference>
<evidence type="ECO:0000256" key="9">
    <source>
        <dbReference type="ARBA" id="ARBA00048173"/>
    </source>
</evidence>
<evidence type="ECO:0000256" key="6">
    <source>
        <dbReference type="ARBA" id="ARBA00022918"/>
    </source>
</evidence>
<protein>
    <recommendedName>
        <fullName evidence="1">RNA-directed DNA polymerase</fullName>
        <ecNumber evidence="1">2.7.7.49</ecNumber>
    </recommendedName>
</protein>
<dbReference type="InterPro" id="IPR009003">
    <property type="entry name" value="Peptidase_S1_PA"/>
</dbReference>
<keyword evidence="4" id="KW-0479">Metal-binding</keyword>
<dbReference type="PROSITE" id="PS50878">
    <property type="entry name" value="RT_POL"/>
    <property type="match status" value="1"/>
</dbReference>
<dbReference type="Gene3D" id="2.40.10.120">
    <property type="match status" value="1"/>
</dbReference>
<evidence type="ECO:0000313" key="12">
    <source>
        <dbReference type="Proteomes" id="UP000054422"/>
    </source>
</evidence>
<dbReference type="SUPFAM" id="SSF56672">
    <property type="entry name" value="DNA/RNA polymerases"/>
    <property type="match status" value="1"/>
</dbReference>
<keyword evidence="2" id="KW-0808">Transferase</keyword>
<dbReference type="PANTHER" id="PTHR34047:SF7">
    <property type="entry name" value="RNA-DIRECTED DNA POLYMERASE"/>
    <property type="match status" value="1"/>
</dbReference>
<evidence type="ECO:0000256" key="5">
    <source>
        <dbReference type="ARBA" id="ARBA00022842"/>
    </source>
</evidence>
<dbReference type="InterPro" id="IPR000123">
    <property type="entry name" value="Reverse_transcriptase_msDNA"/>
</dbReference>
<evidence type="ECO:0000256" key="3">
    <source>
        <dbReference type="ARBA" id="ARBA00022695"/>
    </source>
</evidence>
<keyword evidence="5" id="KW-0460">Magnesium</keyword>
<evidence type="ECO:0000313" key="11">
    <source>
        <dbReference type="EMBL" id="KGP62318.1"/>
    </source>
</evidence>
<feature type="domain" description="Reverse transcriptase" evidence="10">
    <location>
        <begin position="24"/>
        <end position="251"/>
    </location>
</feature>
<comment type="catalytic activity">
    <reaction evidence="9">
        <text>DNA(n) + a 2'-deoxyribonucleoside 5'-triphosphate = DNA(n+1) + diphosphate</text>
        <dbReference type="Rhea" id="RHEA:22508"/>
        <dbReference type="Rhea" id="RHEA-COMP:17339"/>
        <dbReference type="Rhea" id="RHEA-COMP:17340"/>
        <dbReference type="ChEBI" id="CHEBI:33019"/>
        <dbReference type="ChEBI" id="CHEBI:61560"/>
        <dbReference type="ChEBI" id="CHEBI:173112"/>
        <dbReference type="EC" id="2.7.7.49"/>
    </reaction>
</comment>
<dbReference type="CDD" id="cd03487">
    <property type="entry name" value="RT_Bac_retron_II"/>
    <property type="match status" value="1"/>
</dbReference>
<evidence type="ECO:0000256" key="2">
    <source>
        <dbReference type="ARBA" id="ARBA00022679"/>
    </source>
</evidence>
<evidence type="ECO:0000256" key="1">
    <source>
        <dbReference type="ARBA" id="ARBA00012493"/>
    </source>
</evidence>
<dbReference type="OrthoDB" id="7055795at2"/>
<evidence type="ECO:0000256" key="4">
    <source>
        <dbReference type="ARBA" id="ARBA00022723"/>
    </source>
</evidence>
<dbReference type="EMBL" id="JNCF01000080">
    <property type="protein sequence ID" value="KGP62318.1"/>
    <property type="molecule type" value="Genomic_DNA"/>
</dbReference>
<dbReference type="STRING" id="1498499.EP47_13750"/>
<dbReference type="GO" id="GO:0003964">
    <property type="term" value="F:RNA-directed DNA polymerase activity"/>
    <property type="evidence" value="ECO:0007669"/>
    <property type="project" value="UniProtKB-KW"/>
</dbReference>
<dbReference type="Pfam" id="PF00078">
    <property type="entry name" value="RVT_1"/>
    <property type="match status" value="1"/>
</dbReference>
<keyword evidence="3" id="KW-0548">Nucleotidyltransferase</keyword>
<dbReference type="EC" id="2.7.7.49" evidence="1"/>
<comment type="similarity">
    <text evidence="8">Belongs to the bacterial reverse transcriptase family.</text>
</comment>
<dbReference type="AlphaFoldDB" id="A0A0A2T4G9"/>
<accession>A0A0A2T4G9</accession>
<sequence length="541" mass="62243">MEQTINKNFNSLDTLVSLFGINYSNLAKLIYPTTNNLYHSFSIPKKSGELREINAPNRILKEIQYKLLNELQSYYSKRNCTHGFINERNVVTNARPHVKKNIILNLDLKEFFQSIHFGRVRNLFMSNPFNFNKNVATVLAQICCHKGHLPQGAPTSPLITNLICYKLDKELSKLAFNNNCTVTRYVDDITFSFNCSHDKIPRDILDGISGESISISKKLVNIINKNGFEINYKKVRLSSSNQRQQVTGIVTNVKVNLPRKYIKKTQSMLYAWKNFSLPNAEQAHINNYLEKPYKYQRFIRYNKDKSYFNLMIKGRINYIGMVRGQSDCIYRKLLYQYTELIGNPNKELLKSVDDCLADSVFITEYPIESKQGTAFFLKDIGLVTAAHVVEGIHETNSCFLDFFRHYEVKIKRKATLFKKSEEKDIAIFYVGDDFKNLPSLKVGDDSKLAIGDQIKLIGFPDYNYHDSYLSNLGKIIQKKTMYNLDVWIVDLPINFGVSGGPVFNNKNEVIGVALQGSKKHDQSTYSHYFVPISKVIEMAQN</sequence>
<dbReference type="GO" id="GO:0003723">
    <property type="term" value="F:RNA binding"/>
    <property type="evidence" value="ECO:0007669"/>
    <property type="project" value="InterPro"/>
</dbReference>
<dbReference type="PANTHER" id="PTHR34047">
    <property type="entry name" value="NUCLEAR INTRON MATURASE 1, MITOCHONDRIAL-RELATED"/>
    <property type="match status" value="1"/>
</dbReference>
<evidence type="ECO:0000256" key="8">
    <source>
        <dbReference type="ARBA" id="ARBA00034120"/>
    </source>
</evidence>
<dbReference type="InterPro" id="IPR000477">
    <property type="entry name" value="RT_dom"/>
</dbReference>
<gene>
    <name evidence="11" type="ORF">EP47_13750</name>
</gene>
<dbReference type="RefSeq" id="WP_011215136.1">
    <property type="nucleotide sequence ID" value="NZ_JNCF01000080.1"/>
</dbReference>
<dbReference type="InterPro" id="IPR051083">
    <property type="entry name" value="GrpII_Intron_Splice-Mob/Def"/>
</dbReference>
<evidence type="ECO:0000259" key="10">
    <source>
        <dbReference type="PROSITE" id="PS50878"/>
    </source>
</evidence>
<dbReference type="GO" id="GO:0051607">
    <property type="term" value="P:defense response to virus"/>
    <property type="evidence" value="ECO:0007669"/>
    <property type="project" value="UniProtKB-KW"/>
</dbReference>
<dbReference type="InterPro" id="IPR043502">
    <property type="entry name" value="DNA/RNA_pol_sf"/>
</dbReference>
<dbReference type="GO" id="GO:0046872">
    <property type="term" value="F:metal ion binding"/>
    <property type="evidence" value="ECO:0007669"/>
    <property type="project" value="UniProtKB-KW"/>
</dbReference>
<keyword evidence="12" id="KW-1185">Reference proteome</keyword>